<gene>
    <name evidence="1" type="ORF">HID58_018343</name>
</gene>
<name>A0ABQ8D9Q2_BRANA</name>
<organism evidence="1 2">
    <name type="scientific">Brassica napus</name>
    <name type="common">Rape</name>
    <dbReference type="NCBI Taxonomy" id="3708"/>
    <lineage>
        <taxon>Eukaryota</taxon>
        <taxon>Viridiplantae</taxon>
        <taxon>Streptophyta</taxon>
        <taxon>Embryophyta</taxon>
        <taxon>Tracheophyta</taxon>
        <taxon>Spermatophyta</taxon>
        <taxon>Magnoliopsida</taxon>
        <taxon>eudicotyledons</taxon>
        <taxon>Gunneridae</taxon>
        <taxon>Pentapetalae</taxon>
        <taxon>rosids</taxon>
        <taxon>malvids</taxon>
        <taxon>Brassicales</taxon>
        <taxon>Brassicaceae</taxon>
        <taxon>Brassiceae</taxon>
        <taxon>Brassica</taxon>
    </lineage>
</organism>
<keyword evidence="2" id="KW-1185">Reference proteome</keyword>
<accession>A0ABQ8D9Q2</accession>
<sequence length="49" mass="5321">MHGKLLSESANLCAECSDREVRSVIGLGFCSCCEKRLGTEIPEAKPRVP</sequence>
<dbReference type="EMBL" id="JAGKQM010000005">
    <property type="protein sequence ID" value="KAH0926087.1"/>
    <property type="molecule type" value="Genomic_DNA"/>
</dbReference>
<evidence type="ECO:0000313" key="1">
    <source>
        <dbReference type="EMBL" id="KAH0926087.1"/>
    </source>
</evidence>
<evidence type="ECO:0000313" key="2">
    <source>
        <dbReference type="Proteomes" id="UP000824890"/>
    </source>
</evidence>
<proteinExistence type="predicted"/>
<reference evidence="1 2" key="1">
    <citation type="submission" date="2021-05" db="EMBL/GenBank/DDBJ databases">
        <title>Genome Assembly of Synthetic Allotetraploid Brassica napus Reveals Homoeologous Exchanges between Subgenomes.</title>
        <authorList>
            <person name="Davis J.T."/>
        </authorList>
    </citation>
    <scope>NUCLEOTIDE SEQUENCE [LARGE SCALE GENOMIC DNA]</scope>
    <source>
        <strain evidence="2">cv. Da-Ae</strain>
        <tissue evidence="1">Seedling</tissue>
    </source>
</reference>
<comment type="caution">
    <text evidence="1">The sequence shown here is derived from an EMBL/GenBank/DDBJ whole genome shotgun (WGS) entry which is preliminary data.</text>
</comment>
<dbReference type="Proteomes" id="UP000824890">
    <property type="component" value="Unassembled WGS sequence"/>
</dbReference>
<protein>
    <submittedName>
        <fullName evidence="1">Uncharacterized protein</fullName>
    </submittedName>
</protein>